<protein>
    <submittedName>
        <fullName evidence="2">Uncharacterized protein</fullName>
    </submittedName>
</protein>
<accession>A0ABU3Z4W6</accession>
<evidence type="ECO:0000256" key="1">
    <source>
        <dbReference type="SAM" id="MobiDB-lite"/>
    </source>
</evidence>
<comment type="caution">
    <text evidence="2">The sequence shown here is derived from an EMBL/GenBank/DDBJ whole genome shotgun (WGS) entry which is preliminary data.</text>
</comment>
<organism evidence="2 3">
    <name type="scientific">Methanoculleus nereidis</name>
    <dbReference type="NCBI Taxonomy" id="2735141"/>
    <lineage>
        <taxon>Archaea</taxon>
        <taxon>Methanobacteriati</taxon>
        <taxon>Methanobacteriota</taxon>
        <taxon>Stenosarchaea group</taxon>
        <taxon>Methanomicrobia</taxon>
        <taxon>Methanomicrobiales</taxon>
        <taxon>Methanomicrobiaceae</taxon>
        <taxon>Methanoculleus</taxon>
    </lineage>
</organism>
<keyword evidence="3" id="KW-1185">Reference proteome</keyword>
<dbReference type="PROSITE" id="PS51257">
    <property type="entry name" value="PROKAR_LIPOPROTEIN"/>
    <property type="match status" value="1"/>
</dbReference>
<feature type="region of interest" description="Disordered" evidence="1">
    <location>
        <begin position="26"/>
        <end position="86"/>
    </location>
</feature>
<gene>
    <name evidence="2" type="ORF">HL657_11760</name>
</gene>
<evidence type="ECO:0000313" key="2">
    <source>
        <dbReference type="EMBL" id="MDV4343831.1"/>
    </source>
</evidence>
<dbReference type="EMBL" id="JABFFQ010000011">
    <property type="protein sequence ID" value="MDV4343831.1"/>
    <property type="molecule type" value="Genomic_DNA"/>
</dbReference>
<feature type="compositionally biased region" description="Low complexity" evidence="1">
    <location>
        <begin position="33"/>
        <end position="86"/>
    </location>
</feature>
<evidence type="ECO:0000313" key="3">
    <source>
        <dbReference type="Proteomes" id="UP001273768"/>
    </source>
</evidence>
<sequence length="100" mass="10375">MRQISVLLAVLLILGVGILAAGCTMPEGDGIQPTPTEPMTTPMETGTPMEIETPMETGTPMEIETPMETGTPMEIETPMETGTPMEIETPIGAATTVAGG</sequence>
<proteinExistence type="predicted"/>
<reference evidence="2 3" key="1">
    <citation type="submission" date="2020-05" db="EMBL/GenBank/DDBJ databases">
        <title>Isolation and characterization of methanoarchaea from a cold seep at offshore SW Taiwan.</title>
        <authorList>
            <person name="Chen Y.-W."/>
            <person name="Chen S.-C."/>
            <person name="Lai M.-C."/>
        </authorList>
    </citation>
    <scope>NUCLEOTIDE SEQUENCE [LARGE SCALE GENOMIC DNA]</scope>
    <source>
        <strain evidence="2 3">YWC-01</strain>
    </source>
</reference>
<dbReference type="RefSeq" id="WP_317297009.1">
    <property type="nucleotide sequence ID" value="NZ_JABFFQ010000011.1"/>
</dbReference>
<name>A0ABU3Z4W6_9EURY</name>
<dbReference type="Proteomes" id="UP001273768">
    <property type="component" value="Unassembled WGS sequence"/>
</dbReference>